<protein>
    <submittedName>
        <fullName evidence="2">Uncharacterized protein</fullName>
    </submittedName>
</protein>
<reference evidence="2 3" key="1">
    <citation type="journal article" date="2022" name="bioRxiv">
        <title>Genomics of Preaxostyla Flagellates Illuminates Evolutionary Transitions and the Path Towards Mitochondrial Loss.</title>
        <authorList>
            <person name="Novak L.V.F."/>
            <person name="Treitli S.C."/>
            <person name="Pyrih J."/>
            <person name="Halakuc P."/>
            <person name="Pipaliya S.V."/>
            <person name="Vacek V."/>
            <person name="Brzon O."/>
            <person name="Soukal P."/>
            <person name="Eme L."/>
            <person name="Dacks J.B."/>
            <person name="Karnkowska A."/>
            <person name="Elias M."/>
            <person name="Hampl V."/>
        </authorList>
    </citation>
    <scope>NUCLEOTIDE SEQUENCE [LARGE SCALE GENOMIC DNA]</scope>
    <source>
        <strain evidence="2">NAU3</strain>
        <tissue evidence="2">Gut</tissue>
    </source>
</reference>
<feature type="compositionally biased region" description="Basic residues" evidence="1">
    <location>
        <begin position="1"/>
        <end position="19"/>
    </location>
</feature>
<proteinExistence type="predicted"/>
<evidence type="ECO:0000256" key="1">
    <source>
        <dbReference type="SAM" id="MobiDB-lite"/>
    </source>
</evidence>
<accession>A0ABQ9XP35</accession>
<evidence type="ECO:0000313" key="2">
    <source>
        <dbReference type="EMBL" id="KAK2953270.1"/>
    </source>
</evidence>
<sequence>MNQTSKRKNNHQPTKSRHGTHPELDDQTEDTLPSSRPAESRRASIPAIQSAWVEKQQESFTQTDHNAEEEERTAE</sequence>
<gene>
    <name evidence="2" type="ORF">BLNAU_11733</name>
</gene>
<feature type="region of interest" description="Disordered" evidence="1">
    <location>
        <begin position="1"/>
        <end position="75"/>
    </location>
</feature>
<dbReference type="Proteomes" id="UP001281761">
    <property type="component" value="Unassembled WGS sequence"/>
</dbReference>
<organism evidence="2 3">
    <name type="scientific">Blattamonas nauphoetae</name>
    <dbReference type="NCBI Taxonomy" id="2049346"/>
    <lineage>
        <taxon>Eukaryota</taxon>
        <taxon>Metamonada</taxon>
        <taxon>Preaxostyla</taxon>
        <taxon>Oxymonadida</taxon>
        <taxon>Blattamonas</taxon>
    </lineage>
</organism>
<name>A0ABQ9XP35_9EUKA</name>
<feature type="compositionally biased region" description="Low complexity" evidence="1">
    <location>
        <begin position="33"/>
        <end position="47"/>
    </location>
</feature>
<evidence type="ECO:0000313" key="3">
    <source>
        <dbReference type="Proteomes" id="UP001281761"/>
    </source>
</evidence>
<dbReference type="EMBL" id="JARBJD010000093">
    <property type="protein sequence ID" value="KAK2953270.1"/>
    <property type="molecule type" value="Genomic_DNA"/>
</dbReference>
<keyword evidence="3" id="KW-1185">Reference proteome</keyword>
<comment type="caution">
    <text evidence="2">The sequence shown here is derived from an EMBL/GenBank/DDBJ whole genome shotgun (WGS) entry which is preliminary data.</text>
</comment>